<dbReference type="Gene3D" id="2.40.160.10">
    <property type="entry name" value="Porin"/>
    <property type="match status" value="1"/>
</dbReference>
<gene>
    <name evidence="1" type="ORF">NBRC3278_0154</name>
</gene>
<name>A0A401WZS3_ACEPA</name>
<comment type="caution">
    <text evidence="1">The sequence shown here is derived from an EMBL/GenBank/DDBJ whole genome shotgun (WGS) entry which is preliminary data.</text>
</comment>
<dbReference type="InterPro" id="IPR023614">
    <property type="entry name" value="Porin_dom_sf"/>
</dbReference>
<sequence length="525" mass="57966">MIPVSPRFSGKLTTHLSRYSRILSTCFILGTITSQYARAAVTVNFGKDQFFTIGVGVKAQYLSKDPAATPSNSSAASASNLRIYMGAQFHKYVKTTLNLERLRDGNWNVLDGILQIEPWKAFNVWGGRMLTPSDRSNLDGPYFLSTYAFPIVAQYPGAWSGRDDGLAVWGRLLKDHFRYVAGVYRGHNWQRGASNTGEHPLFAGRLEYNFLDPEPSPAYYTASTYYGKADILAIGLAGQYETDGVGTAQQKGDYKAWNIDGLFEKRIGPGARYGVYTLEGAYYQYYTDGVKDIAAGYHQRSADYGNVGGINNGTAFLASTAYLIPYTLGWGRLQPLVRYQQFRYKKDLYGPGHPKTTQFDAGANYVLDGSETAAGRQTMLTLKQRMVGAVAILACSVVGNTAWAEKTPLENLDCRHLFVEDVEISDKIETLQRKESSDIEAGKAEEDKGFFVKLDPIPGIGVTKGMILTPAGKPLREDSTAMGLDALQTRLSSIRSVEQRKVCPEVGTSFQKRTTILDDQVRGTE</sequence>
<dbReference type="Proteomes" id="UP000287385">
    <property type="component" value="Unassembled WGS sequence"/>
</dbReference>
<reference evidence="1 2" key="1">
    <citation type="submission" date="2016-06" db="EMBL/GenBank/DDBJ databases">
        <title>Acetobacter pasteurianus NBRC 3278 whole genome sequencing project.</title>
        <authorList>
            <person name="Matsutani M."/>
            <person name="Shiwa Y."/>
            <person name="Okamoto-Kainuma A."/>
            <person name="Ishikawa M."/>
            <person name="Koizumi Y."/>
            <person name="Yoshikawa H."/>
            <person name="Yakushi T."/>
            <person name="Matsushita K."/>
        </authorList>
    </citation>
    <scope>NUCLEOTIDE SEQUENCE [LARGE SCALE GENOMIC DNA]</scope>
    <source>
        <strain evidence="1 2">NBRC 3278</strain>
    </source>
</reference>
<organism evidence="1 2">
    <name type="scientific">Acetobacter pasteurianus NBRC 3278</name>
    <dbReference type="NCBI Taxonomy" id="1226660"/>
    <lineage>
        <taxon>Bacteria</taxon>
        <taxon>Pseudomonadati</taxon>
        <taxon>Pseudomonadota</taxon>
        <taxon>Alphaproteobacteria</taxon>
        <taxon>Acetobacterales</taxon>
        <taxon>Acetobacteraceae</taxon>
        <taxon>Acetobacter</taxon>
    </lineage>
</organism>
<evidence type="ECO:0000313" key="1">
    <source>
        <dbReference type="EMBL" id="GCD61061.1"/>
    </source>
</evidence>
<evidence type="ECO:0008006" key="3">
    <source>
        <dbReference type="Google" id="ProtNLM"/>
    </source>
</evidence>
<keyword evidence="2" id="KW-1185">Reference proteome</keyword>
<evidence type="ECO:0000313" key="2">
    <source>
        <dbReference type="Proteomes" id="UP000287385"/>
    </source>
</evidence>
<protein>
    <recommendedName>
        <fullName evidence="3">Porin</fullName>
    </recommendedName>
</protein>
<accession>A0A401WZS3</accession>
<proteinExistence type="predicted"/>
<dbReference type="AlphaFoldDB" id="A0A401WZS3"/>
<dbReference type="EMBL" id="BDEV01000004">
    <property type="protein sequence ID" value="GCD61061.1"/>
    <property type="molecule type" value="Genomic_DNA"/>
</dbReference>